<dbReference type="GO" id="GO:0005525">
    <property type="term" value="F:GTP binding"/>
    <property type="evidence" value="ECO:0000318"/>
    <property type="project" value="GO_Central"/>
</dbReference>
<feature type="domain" description="BTB" evidence="3">
    <location>
        <begin position="442"/>
        <end position="509"/>
    </location>
</feature>
<dbReference type="RefSeq" id="XP_002116765.1">
    <property type="nucleotide sequence ID" value="XM_002116729.1"/>
</dbReference>
<dbReference type="GO" id="GO:0003924">
    <property type="term" value="F:GTPase activity"/>
    <property type="evidence" value="ECO:0000318"/>
    <property type="project" value="GO_Central"/>
</dbReference>
<dbReference type="OMA" id="TIDKDCN"/>
<dbReference type="GO" id="GO:0007165">
    <property type="term" value="P:signal transduction"/>
    <property type="evidence" value="ECO:0000318"/>
    <property type="project" value="GO_Central"/>
</dbReference>
<evidence type="ECO:0000313" key="4">
    <source>
        <dbReference type="EMBL" id="EDV20824.1"/>
    </source>
</evidence>
<dbReference type="GeneID" id="6757914"/>
<sequence>MEVNRHDQESVKCVVVGDAGTGKSRLVCARAYGHTYSKKQLAARHVPTVFAIDEYRNNRIVQERSNCMVDGVAVKLLIWDTFGDHDKDRRYAYENANAVILCYSTHSRQSYDNCRNKWKPEIRKYCPNVPLVLNATQVDLRYAEQDEVWKSINELNIGIRGHFSNSLNADELLLPEDGRQLAKEIDAAGYYETSMINNYGVNQLFENAVRMALVQRRKLRFWNSQLRQVLKPQAQKPYLLPKRSLPNVSAETSTYWSDIKSTVGNPDYADIQFIVRGTVIYAHNIILCAAWPRFHDLVKAVGIINKYNRTDSDQISLENTITGLKFLYYKKNCQQNSYIRKNLSADHIVFTVDQRITLRAFWKMLEYLYSCQLEKNLERDLLIELHIAADILSLDGLQVILANLADGKPYKNAVITDDARQKFIARMKMLYTSDHFQASIAPDATFEAGDTIIPVNRVLVTCRCDVLAAMFSGSFLESGEQHAKLPGICKDTLLSFLEYLYTDECELKSDFALEVLVLANQFCLSRLVSICESFMAEELREIDNDYDLRNWAVNKNVIHLLRIAEMHNAFNLHACCVAYISNNYLEIQRQHSKFFRESIDYLTQKKIEEERWPPSWYSAELQMYEKEYGKRNQDIDKQSVKKRRQKRRLFNVRH</sequence>
<dbReference type="PROSITE" id="PS51420">
    <property type="entry name" value="RHO"/>
    <property type="match status" value="1"/>
</dbReference>
<dbReference type="GO" id="GO:0031410">
    <property type="term" value="C:cytoplasmic vesicle"/>
    <property type="evidence" value="ECO:0000318"/>
    <property type="project" value="GO_Central"/>
</dbReference>
<dbReference type="NCBIfam" id="TIGR00231">
    <property type="entry name" value="small_GTP"/>
    <property type="match status" value="1"/>
</dbReference>
<proteinExistence type="predicted"/>
<dbReference type="GO" id="GO:0042995">
    <property type="term" value="C:cell projection"/>
    <property type="evidence" value="ECO:0000318"/>
    <property type="project" value="GO_Central"/>
</dbReference>
<dbReference type="PANTHER" id="PTHR24072">
    <property type="entry name" value="RHO FAMILY GTPASE"/>
    <property type="match status" value="1"/>
</dbReference>
<dbReference type="KEGG" id="tad:TRIADDRAFT_31248"/>
<dbReference type="PROSITE" id="PS50097">
    <property type="entry name" value="BTB"/>
    <property type="match status" value="2"/>
</dbReference>
<dbReference type="PhylomeDB" id="B3S8T3"/>
<dbReference type="SMART" id="SM00173">
    <property type="entry name" value="RAS"/>
    <property type="match status" value="1"/>
</dbReference>
<dbReference type="PROSITE" id="PS51421">
    <property type="entry name" value="RAS"/>
    <property type="match status" value="1"/>
</dbReference>
<dbReference type="InterPro" id="IPR027417">
    <property type="entry name" value="P-loop_NTPase"/>
</dbReference>
<dbReference type="EMBL" id="DS985257">
    <property type="protein sequence ID" value="EDV20824.1"/>
    <property type="molecule type" value="Genomic_DNA"/>
</dbReference>
<evidence type="ECO:0000256" key="2">
    <source>
        <dbReference type="ARBA" id="ARBA00023134"/>
    </source>
</evidence>
<gene>
    <name evidence="4" type="ORF">TRIADDRAFT_31248</name>
</gene>
<dbReference type="PRINTS" id="PR00449">
    <property type="entry name" value="RASTRNSFRMNG"/>
</dbReference>
<dbReference type="GO" id="GO:0005856">
    <property type="term" value="C:cytoskeleton"/>
    <property type="evidence" value="ECO:0000318"/>
    <property type="project" value="GO_Central"/>
</dbReference>
<dbReference type="InterPro" id="IPR005225">
    <property type="entry name" value="Small_GTP-bd"/>
</dbReference>
<dbReference type="GO" id="GO:0008360">
    <property type="term" value="P:regulation of cell shape"/>
    <property type="evidence" value="ECO:0000318"/>
    <property type="project" value="GO_Central"/>
</dbReference>
<dbReference type="SUPFAM" id="SSF52540">
    <property type="entry name" value="P-loop containing nucleoside triphosphate hydrolases"/>
    <property type="match status" value="1"/>
</dbReference>
<dbReference type="InterPro" id="IPR003578">
    <property type="entry name" value="Small_GTPase_Rho"/>
</dbReference>
<dbReference type="InParanoid" id="B3S8T3"/>
<organism evidence="4 5">
    <name type="scientific">Trichoplax adhaerens</name>
    <name type="common">Trichoplax reptans</name>
    <dbReference type="NCBI Taxonomy" id="10228"/>
    <lineage>
        <taxon>Eukaryota</taxon>
        <taxon>Metazoa</taxon>
        <taxon>Placozoa</taxon>
        <taxon>Uniplacotomia</taxon>
        <taxon>Trichoplacea</taxon>
        <taxon>Trichoplacidae</taxon>
        <taxon>Trichoplax</taxon>
    </lineage>
</organism>
<dbReference type="FunCoup" id="B3S8T3">
    <property type="interactions" value="792"/>
</dbReference>
<dbReference type="STRING" id="10228.B3S8T3"/>
<dbReference type="GO" id="GO:0005886">
    <property type="term" value="C:plasma membrane"/>
    <property type="evidence" value="ECO:0000318"/>
    <property type="project" value="GO_Central"/>
</dbReference>
<feature type="domain" description="BTB" evidence="3">
    <location>
        <begin position="269"/>
        <end position="377"/>
    </location>
</feature>
<dbReference type="OrthoDB" id="6020506at2759"/>
<dbReference type="eggNOG" id="KOG0393">
    <property type="taxonomic scope" value="Eukaryota"/>
</dbReference>
<dbReference type="FunFam" id="3.40.50.300:FF:004165">
    <property type="entry name" value="Rho-related BTB domain-containing protein 1"/>
    <property type="match status" value="1"/>
</dbReference>
<dbReference type="GO" id="GO:0019901">
    <property type="term" value="F:protein kinase binding"/>
    <property type="evidence" value="ECO:0000318"/>
    <property type="project" value="GO_Central"/>
</dbReference>
<dbReference type="GO" id="GO:0007163">
    <property type="term" value="P:establishment or maintenance of cell polarity"/>
    <property type="evidence" value="ECO:0000318"/>
    <property type="project" value="GO_Central"/>
</dbReference>
<protein>
    <recommendedName>
        <fullName evidence="3">BTB domain-containing protein</fullName>
    </recommendedName>
</protein>
<dbReference type="SMART" id="SM00174">
    <property type="entry name" value="RHO"/>
    <property type="match status" value="1"/>
</dbReference>
<evidence type="ECO:0000256" key="1">
    <source>
        <dbReference type="ARBA" id="ARBA00022741"/>
    </source>
</evidence>
<dbReference type="InterPro" id="IPR000210">
    <property type="entry name" value="BTB/POZ_dom"/>
</dbReference>
<dbReference type="GO" id="GO:0030865">
    <property type="term" value="P:cortical cytoskeleton organization"/>
    <property type="evidence" value="ECO:0000318"/>
    <property type="project" value="GO_Central"/>
</dbReference>
<dbReference type="Gene3D" id="3.30.710.10">
    <property type="entry name" value="Potassium Channel Kv1.1, Chain A"/>
    <property type="match status" value="2"/>
</dbReference>
<evidence type="ECO:0000259" key="3">
    <source>
        <dbReference type="PROSITE" id="PS50097"/>
    </source>
</evidence>
<keyword evidence="2" id="KW-0342">GTP-binding</keyword>
<name>B3S8T3_TRIAD</name>
<dbReference type="SMART" id="SM00225">
    <property type="entry name" value="BTB"/>
    <property type="match status" value="2"/>
</dbReference>
<keyword evidence="1" id="KW-0547">Nucleotide-binding</keyword>
<dbReference type="Pfam" id="PF00651">
    <property type="entry name" value="BTB"/>
    <property type="match status" value="1"/>
</dbReference>
<dbReference type="GO" id="GO:0007015">
    <property type="term" value="P:actin filament organization"/>
    <property type="evidence" value="ECO:0000318"/>
    <property type="project" value="GO_Central"/>
</dbReference>
<dbReference type="Pfam" id="PF00071">
    <property type="entry name" value="Ras"/>
    <property type="match status" value="1"/>
</dbReference>
<dbReference type="AlphaFoldDB" id="B3S8T3"/>
<dbReference type="GO" id="GO:0032956">
    <property type="term" value="P:regulation of actin cytoskeleton organization"/>
    <property type="evidence" value="ECO:0000318"/>
    <property type="project" value="GO_Central"/>
</dbReference>
<reference evidence="4 5" key="1">
    <citation type="journal article" date="2008" name="Nature">
        <title>The Trichoplax genome and the nature of placozoans.</title>
        <authorList>
            <person name="Srivastava M."/>
            <person name="Begovic E."/>
            <person name="Chapman J."/>
            <person name="Putnam N.H."/>
            <person name="Hellsten U."/>
            <person name="Kawashima T."/>
            <person name="Kuo A."/>
            <person name="Mitros T."/>
            <person name="Salamov A."/>
            <person name="Carpenter M.L."/>
            <person name="Signorovitch A.Y."/>
            <person name="Moreno M.A."/>
            <person name="Kamm K."/>
            <person name="Grimwood J."/>
            <person name="Schmutz J."/>
            <person name="Shapiro H."/>
            <person name="Grigoriev I.V."/>
            <person name="Buss L.W."/>
            <person name="Schierwater B."/>
            <person name="Dellaporta S.L."/>
            <person name="Rokhsar D.S."/>
        </authorList>
    </citation>
    <scope>NUCLEOTIDE SEQUENCE [LARGE SCALE GENOMIC DNA]</scope>
    <source>
        <strain evidence="4 5">Grell-BS-1999</strain>
    </source>
</reference>
<evidence type="ECO:0000313" key="5">
    <source>
        <dbReference type="Proteomes" id="UP000009022"/>
    </source>
</evidence>
<dbReference type="InterPro" id="IPR011333">
    <property type="entry name" value="SKP1/BTB/POZ_sf"/>
</dbReference>
<dbReference type="CTD" id="6757914"/>
<dbReference type="Gene3D" id="3.40.50.300">
    <property type="entry name" value="P-loop containing nucleotide triphosphate hydrolases"/>
    <property type="match status" value="1"/>
</dbReference>
<dbReference type="PROSITE" id="PS51419">
    <property type="entry name" value="RAB"/>
    <property type="match status" value="1"/>
</dbReference>
<dbReference type="GO" id="GO:0007264">
    <property type="term" value="P:small GTPase-mediated signal transduction"/>
    <property type="evidence" value="ECO:0007669"/>
    <property type="project" value="InterPro"/>
</dbReference>
<accession>B3S8T3</accession>
<keyword evidence="5" id="KW-1185">Reference proteome</keyword>
<dbReference type="Proteomes" id="UP000009022">
    <property type="component" value="Unassembled WGS sequence"/>
</dbReference>
<dbReference type="SMART" id="SM00175">
    <property type="entry name" value="RAB"/>
    <property type="match status" value="1"/>
</dbReference>
<dbReference type="CDD" id="cd18499">
    <property type="entry name" value="BACK_RHOBTB"/>
    <property type="match status" value="1"/>
</dbReference>
<dbReference type="SUPFAM" id="SSF54695">
    <property type="entry name" value="POZ domain"/>
    <property type="match status" value="2"/>
</dbReference>
<dbReference type="InterPro" id="IPR001806">
    <property type="entry name" value="Small_GTPase"/>
</dbReference>
<dbReference type="HOGENOM" id="CLU_015517_0_0_1"/>